<evidence type="ECO:0000259" key="1">
    <source>
        <dbReference type="Pfam" id="PF03101"/>
    </source>
</evidence>
<protein>
    <recommendedName>
        <fullName evidence="1">FAR1 domain-containing protein</fullName>
    </recommendedName>
</protein>
<dbReference type="InterPro" id="IPR004330">
    <property type="entry name" value="FAR1_DNA_bnd_dom"/>
</dbReference>
<feature type="domain" description="FAR1" evidence="1">
    <location>
        <begin position="160"/>
        <end position="225"/>
    </location>
</feature>
<evidence type="ECO:0000313" key="3">
    <source>
        <dbReference type="Proteomes" id="UP000289738"/>
    </source>
</evidence>
<keyword evidence="3" id="KW-1185">Reference proteome</keyword>
<dbReference type="EMBL" id="SDMP01000016">
    <property type="protein sequence ID" value="RYR04661.1"/>
    <property type="molecule type" value="Genomic_DNA"/>
</dbReference>
<proteinExistence type="predicted"/>
<name>A0A444YRW0_ARAHY</name>
<gene>
    <name evidence="2" type="ORF">Ahy_B06g084437</name>
</gene>
<accession>A0A444YRW0</accession>
<dbReference type="Pfam" id="PF03101">
    <property type="entry name" value="FAR1"/>
    <property type="match status" value="1"/>
</dbReference>
<organism evidence="2 3">
    <name type="scientific">Arachis hypogaea</name>
    <name type="common">Peanut</name>
    <dbReference type="NCBI Taxonomy" id="3818"/>
    <lineage>
        <taxon>Eukaryota</taxon>
        <taxon>Viridiplantae</taxon>
        <taxon>Streptophyta</taxon>
        <taxon>Embryophyta</taxon>
        <taxon>Tracheophyta</taxon>
        <taxon>Spermatophyta</taxon>
        <taxon>Magnoliopsida</taxon>
        <taxon>eudicotyledons</taxon>
        <taxon>Gunneridae</taxon>
        <taxon>Pentapetalae</taxon>
        <taxon>rosids</taxon>
        <taxon>fabids</taxon>
        <taxon>Fabales</taxon>
        <taxon>Fabaceae</taxon>
        <taxon>Papilionoideae</taxon>
        <taxon>50 kb inversion clade</taxon>
        <taxon>dalbergioids sensu lato</taxon>
        <taxon>Dalbergieae</taxon>
        <taxon>Pterocarpus clade</taxon>
        <taxon>Arachis</taxon>
    </lineage>
</organism>
<dbReference type="AlphaFoldDB" id="A0A444YRW0"/>
<comment type="caution">
    <text evidence="2">The sequence shown here is derived from an EMBL/GenBank/DDBJ whole genome shotgun (WGS) entry which is preliminary data.</text>
</comment>
<dbReference type="PANTHER" id="PTHR47718">
    <property type="entry name" value="OS01G0519700 PROTEIN"/>
    <property type="match status" value="1"/>
</dbReference>
<dbReference type="Proteomes" id="UP000289738">
    <property type="component" value="Chromosome B06"/>
</dbReference>
<reference evidence="2 3" key="1">
    <citation type="submission" date="2019-01" db="EMBL/GenBank/DDBJ databases">
        <title>Sequencing of cultivated peanut Arachis hypogaea provides insights into genome evolution and oil improvement.</title>
        <authorList>
            <person name="Chen X."/>
        </authorList>
    </citation>
    <scope>NUCLEOTIDE SEQUENCE [LARGE SCALE GENOMIC DNA]</scope>
    <source>
        <strain evidence="3">cv. Fuhuasheng</strain>
        <tissue evidence="2">Leaves</tissue>
    </source>
</reference>
<sequence length="306" mass="35705">MRKGRRERRASMTVVILFGDHGDPFLRTATARKRWRFNLDGLWVGSRAGKARMVWVSGRVFLRSAFVDSLIGLDHEMASCRRNAHGFGSLLVDVREFISEYTEKIGNVQEEGLDIGIEDFRYDGDSFNEAQCNFNKSEAGLQSTEDVLKLEFSCPEEATTFYEEYSRAKGFVVRQGKKLKNKKGEFVRYMYLCNRQNFRDKKWLEKQDRKKKHKVITRCRCPVEMISIPKIYKSIAAQAGGFNLIPFTKRDIYNEVKQQMLLQNGDVNTALRVLERDTRAYEKLFWRYEVGLGQNMCDIFWSDSRS</sequence>
<evidence type="ECO:0000313" key="2">
    <source>
        <dbReference type="EMBL" id="RYR04661.1"/>
    </source>
</evidence>